<dbReference type="SMART" id="SM00606">
    <property type="entry name" value="CBD_IV"/>
    <property type="match status" value="1"/>
</dbReference>
<dbReference type="InterPro" id="IPR016287">
    <property type="entry name" value="Beta_agarase"/>
</dbReference>
<name>A0A1M7JIH3_9FLAO</name>
<dbReference type="InterPro" id="IPR008979">
    <property type="entry name" value="Galactose-bd-like_sf"/>
</dbReference>
<dbReference type="Proteomes" id="UP000184121">
    <property type="component" value="Unassembled WGS sequence"/>
</dbReference>
<dbReference type="InterPro" id="IPR003343">
    <property type="entry name" value="Big_2"/>
</dbReference>
<keyword evidence="2" id="KW-0732">Signal</keyword>
<dbReference type="InterPro" id="IPR013320">
    <property type="entry name" value="ConA-like_dom_sf"/>
</dbReference>
<dbReference type="InterPro" id="IPR026444">
    <property type="entry name" value="Secre_tail"/>
</dbReference>
<dbReference type="SUPFAM" id="SSF49785">
    <property type="entry name" value="Galactose-binding domain-like"/>
    <property type="match status" value="1"/>
</dbReference>
<dbReference type="CDD" id="cd02178">
    <property type="entry name" value="GH16_beta_agarase"/>
    <property type="match status" value="1"/>
</dbReference>
<keyword evidence="8" id="KW-1185">Reference proteome</keyword>
<evidence type="ECO:0000259" key="5">
    <source>
        <dbReference type="PROSITE" id="PS51175"/>
    </source>
</evidence>
<dbReference type="STRING" id="29534.SAMN05444366_3369"/>
<evidence type="ECO:0000313" key="7">
    <source>
        <dbReference type="EMBL" id="SHM52701.1"/>
    </source>
</evidence>
<keyword evidence="4" id="KW-0326">Glycosidase</keyword>
<dbReference type="SUPFAM" id="SSF49373">
    <property type="entry name" value="Invasin/intimin cell-adhesion fragments"/>
    <property type="match status" value="1"/>
</dbReference>
<dbReference type="CDD" id="cd04079">
    <property type="entry name" value="CBM6_agarase-like"/>
    <property type="match status" value="1"/>
</dbReference>
<dbReference type="SMART" id="SM00635">
    <property type="entry name" value="BID_2"/>
    <property type="match status" value="1"/>
</dbReference>
<protein>
    <submittedName>
        <fullName evidence="7">Agarase</fullName>
    </submittedName>
</protein>
<dbReference type="RefSeq" id="WP_072974268.1">
    <property type="nucleotide sequence ID" value="NZ_FRBY01000005.1"/>
</dbReference>
<dbReference type="EMBL" id="FRBY01000005">
    <property type="protein sequence ID" value="SHM52701.1"/>
    <property type="molecule type" value="Genomic_DNA"/>
</dbReference>
<feature type="domain" description="GH16" evidence="6">
    <location>
        <begin position="39"/>
        <end position="384"/>
    </location>
</feature>
<dbReference type="Pfam" id="PF18962">
    <property type="entry name" value="Por_Secre_tail"/>
    <property type="match status" value="1"/>
</dbReference>
<dbReference type="InterPro" id="IPR005084">
    <property type="entry name" value="CBM6"/>
</dbReference>
<proteinExistence type="inferred from homology"/>
<dbReference type="NCBIfam" id="TIGR04183">
    <property type="entry name" value="Por_Secre_tail"/>
    <property type="match status" value="1"/>
</dbReference>
<dbReference type="InterPro" id="IPR008964">
    <property type="entry name" value="Invasin/intimin_cell_adhesion"/>
</dbReference>
<dbReference type="Gene3D" id="2.60.40.1080">
    <property type="match status" value="1"/>
</dbReference>
<reference evidence="8" key="1">
    <citation type="submission" date="2016-11" db="EMBL/GenBank/DDBJ databases">
        <authorList>
            <person name="Varghese N."/>
            <person name="Submissions S."/>
        </authorList>
    </citation>
    <scope>NUCLEOTIDE SEQUENCE [LARGE SCALE GENOMIC DNA]</scope>
    <source>
        <strain evidence="8">DSM 1811</strain>
    </source>
</reference>
<dbReference type="Gene3D" id="2.60.120.260">
    <property type="entry name" value="Galactose-binding domain-like"/>
    <property type="match status" value="1"/>
</dbReference>
<dbReference type="InterPro" id="IPR000757">
    <property type="entry name" value="Beta-glucanase-like"/>
</dbReference>
<dbReference type="GO" id="GO:0033916">
    <property type="term" value="F:beta-agarase activity"/>
    <property type="evidence" value="ECO:0007669"/>
    <property type="project" value="InterPro"/>
</dbReference>
<comment type="similarity">
    <text evidence="1">Belongs to the glycosyl hydrolase 16 family.</text>
</comment>
<feature type="domain" description="CBM6" evidence="5">
    <location>
        <begin position="477"/>
        <end position="604"/>
    </location>
</feature>
<organism evidence="7 8">
    <name type="scientific">Flavobacterium saccharophilum</name>
    <dbReference type="NCBI Taxonomy" id="29534"/>
    <lineage>
        <taxon>Bacteria</taxon>
        <taxon>Pseudomonadati</taxon>
        <taxon>Bacteroidota</taxon>
        <taxon>Flavobacteriia</taxon>
        <taxon>Flavobacteriales</taxon>
        <taxon>Flavobacteriaceae</taxon>
        <taxon>Flavobacterium</taxon>
    </lineage>
</organism>
<dbReference type="GO" id="GO:0030246">
    <property type="term" value="F:carbohydrate binding"/>
    <property type="evidence" value="ECO:0007669"/>
    <property type="project" value="InterPro"/>
</dbReference>
<dbReference type="PROSITE" id="PS51175">
    <property type="entry name" value="CBM6"/>
    <property type="match status" value="1"/>
</dbReference>
<evidence type="ECO:0000256" key="4">
    <source>
        <dbReference type="ARBA" id="ARBA00023295"/>
    </source>
</evidence>
<gene>
    <name evidence="7" type="ORF">SAMN05444366_3369</name>
</gene>
<dbReference type="GO" id="GO:0005975">
    <property type="term" value="P:carbohydrate metabolic process"/>
    <property type="evidence" value="ECO:0007669"/>
    <property type="project" value="InterPro"/>
</dbReference>
<evidence type="ECO:0000313" key="8">
    <source>
        <dbReference type="Proteomes" id="UP000184121"/>
    </source>
</evidence>
<evidence type="ECO:0000256" key="3">
    <source>
        <dbReference type="ARBA" id="ARBA00022801"/>
    </source>
</evidence>
<accession>A0A1M7JIH3</accession>
<sequence>METLLNQQKVLIKHHFITLKLKTIAFIFSLFLNFNANAQEWASVPVPANAGSGKSWQLQADVSDDFNYTFNATNQKTNFGSNKWYNFYHNAWDGPGTTYWQYNHVAVDGDNLSIKASRNTSTTKMGVQGINSGCITSNKKVLYPVYVEASVSVANISLASDVWLLSPDDTQEIDIIECYGGVDNGNAYYAKDIHLSHHSFVRNPFQDYQPRGRNTWWTRSDITTSWGDYCWNGGNRKYIQIGVNWIGPKHFEYYIDGQLVRVLYEKACATKKGNTWYYTYPSMNSGVLVFDADGYQKENQFATGSSYSFTTLQQASNTSTVNVIDPYNFQGGSGFTKELDIIINVESQDWHVAAGRTPGNAELNDPSKNTMKVDWLRVYKPVTSGGNSAVNGITMTPSALSLAVNTTGNLTAAISPSTATVKTMTFTSNNVGIATVNQSGVVTAKAVGTAIITAQSTDGGFKTTSTVTVSNTATSSIVIEAENFTSTAGTYNDGFVPYGMGKSSVGVNYVNKNDSAQYTINVTKAGAYTITYRISTPSNNATISFYVDNVLISSDNVVNNGQWDNYQTLIATNKPNLTIGSHTVKIIASGTNDWQWNLDKITLSSSSTQKKTNSLKAETTDSISETVIYPVPADNVLFFDSIEVIKAIKIYDLTGTFIQDVKEVTNPISIGNLNNGIYVLELISDKSIKTKRFIVKH</sequence>
<dbReference type="Pfam" id="PF02368">
    <property type="entry name" value="Big_2"/>
    <property type="match status" value="1"/>
</dbReference>
<evidence type="ECO:0000259" key="6">
    <source>
        <dbReference type="PROSITE" id="PS51762"/>
    </source>
</evidence>
<dbReference type="PROSITE" id="PS51762">
    <property type="entry name" value="GH16_2"/>
    <property type="match status" value="1"/>
</dbReference>
<dbReference type="AlphaFoldDB" id="A0A1M7JIH3"/>
<dbReference type="SUPFAM" id="SSF49899">
    <property type="entry name" value="Concanavalin A-like lectins/glucanases"/>
    <property type="match status" value="1"/>
</dbReference>
<evidence type="ECO:0000256" key="2">
    <source>
        <dbReference type="ARBA" id="ARBA00022729"/>
    </source>
</evidence>
<dbReference type="OrthoDB" id="9809583at2"/>
<dbReference type="Pfam" id="PF03422">
    <property type="entry name" value="CBM_6"/>
    <property type="match status" value="1"/>
</dbReference>
<keyword evidence="3" id="KW-0378">Hydrolase</keyword>
<dbReference type="InterPro" id="IPR006584">
    <property type="entry name" value="Cellulose-bd_IV"/>
</dbReference>
<evidence type="ECO:0000256" key="1">
    <source>
        <dbReference type="ARBA" id="ARBA00006865"/>
    </source>
</evidence>
<dbReference type="Gene3D" id="2.60.120.200">
    <property type="match status" value="1"/>
</dbReference>